<dbReference type="Pfam" id="PF00189">
    <property type="entry name" value="Ribosomal_S3_C"/>
    <property type="match status" value="1"/>
</dbReference>
<reference evidence="12" key="1">
    <citation type="submission" date="2017-09" db="EMBL/GenBank/DDBJ databases">
        <title>Depth-based differentiation of microbial function through sediment-hosted aquifers and enrichment of novel symbionts in the deep terrestrial subsurface.</title>
        <authorList>
            <person name="Probst A.J."/>
            <person name="Ladd B."/>
            <person name="Jarett J.K."/>
            <person name="Geller-Mcgrath D.E."/>
            <person name="Sieber C.M.K."/>
            <person name="Emerson J.B."/>
            <person name="Anantharaman K."/>
            <person name="Thomas B.C."/>
            <person name="Malmstrom R."/>
            <person name="Stieglmeier M."/>
            <person name="Klingl A."/>
            <person name="Woyke T."/>
            <person name="Ryan C.M."/>
            <person name="Banfield J.F."/>
        </authorList>
    </citation>
    <scope>NUCLEOTIDE SEQUENCE [LARGE SCALE GENOMIC DNA]</scope>
</reference>
<evidence type="ECO:0000259" key="10">
    <source>
        <dbReference type="PROSITE" id="PS50823"/>
    </source>
</evidence>
<dbReference type="InterPro" id="IPR004044">
    <property type="entry name" value="KH_dom_type_2"/>
</dbReference>
<comment type="caution">
    <text evidence="11">The sequence shown here is derived from an EMBL/GenBank/DDBJ whole genome shotgun (WGS) entry which is preliminary data.</text>
</comment>
<dbReference type="FunFam" id="3.30.300.20:FF:000001">
    <property type="entry name" value="30S ribosomal protein S3"/>
    <property type="match status" value="1"/>
</dbReference>
<comment type="subunit">
    <text evidence="8">Part of the 30S ribosomal subunit. Forms a tight complex with proteins S10 and S14.</text>
</comment>
<dbReference type="GO" id="GO:0019843">
    <property type="term" value="F:rRNA binding"/>
    <property type="evidence" value="ECO:0007669"/>
    <property type="project" value="UniProtKB-UniRule"/>
</dbReference>
<dbReference type="Gene3D" id="3.30.300.20">
    <property type="match status" value="1"/>
</dbReference>
<accession>A0A2H0V3P0</accession>
<dbReference type="SUPFAM" id="SSF54814">
    <property type="entry name" value="Prokaryotic type KH domain (KH-domain type II)"/>
    <property type="match status" value="1"/>
</dbReference>
<dbReference type="NCBIfam" id="TIGR01009">
    <property type="entry name" value="rpsC_bact"/>
    <property type="match status" value="1"/>
</dbReference>
<evidence type="ECO:0000256" key="3">
    <source>
        <dbReference type="ARBA" id="ARBA00022884"/>
    </source>
</evidence>
<evidence type="ECO:0000313" key="11">
    <source>
        <dbReference type="EMBL" id="PIR93693.1"/>
    </source>
</evidence>
<dbReference type="GO" id="GO:0003729">
    <property type="term" value="F:mRNA binding"/>
    <property type="evidence" value="ECO:0007669"/>
    <property type="project" value="UniProtKB-UniRule"/>
</dbReference>
<dbReference type="GO" id="GO:0006412">
    <property type="term" value="P:translation"/>
    <property type="evidence" value="ECO:0007669"/>
    <property type="project" value="UniProtKB-UniRule"/>
</dbReference>
<comment type="function">
    <text evidence="6 8">Binds the lower part of the 30S subunit head. Binds mRNA in the 70S ribosome, positioning it for translation.</text>
</comment>
<evidence type="ECO:0000256" key="9">
    <source>
        <dbReference type="RuleBase" id="RU003624"/>
    </source>
</evidence>
<evidence type="ECO:0000256" key="4">
    <source>
        <dbReference type="ARBA" id="ARBA00022980"/>
    </source>
</evidence>
<name>A0A2H0V3P0_9BACT</name>
<dbReference type="PROSITE" id="PS00548">
    <property type="entry name" value="RIBOSOMAL_S3"/>
    <property type="match status" value="1"/>
</dbReference>
<dbReference type="InterPro" id="IPR018280">
    <property type="entry name" value="Ribosomal_uS3_CS"/>
</dbReference>
<proteinExistence type="inferred from homology"/>
<dbReference type="CDD" id="cd02412">
    <property type="entry name" value="KH-II_30S_S3"/>
    <property type="match status" value="1"/>
</dbReference>
<dbReference type="InterPro" id="IPR057258">
    <property type="entry name" value="Ribosomal_uS3"/>
</dbReference>
<evidence type="ECO:0000256" key="1">
    <source>
        <dbReference type="ARBA" id="ARBA00010761"/>
    </source>
</evidence>
<dbReference type="HAMAP" id="MF_01309_B">
    <property type="entry name" value="Ribosomal_uS3_B"/>
    <property type="match status" value="1"/>
</dbReference>
<keyword evidence="5 8" id="KW-0687">Ribonucleoprotein</keyword>
<dbReference type="GO" id="GO:0022627">
    <property type="term" value="C:cytosolic small ribosomal subunit"/>
    <property type="evidence" value="ECO:0007669"/>
    <property type="project" value="TreeGrafter"/>
</dbReference>
<dbReference type="InterPro" id="IPR015946">
    <property type="entry name" value="KH_dom-like_a/b"/>
</dbReference>
<dbReference type="Proteomes" id="UP000229901">
    <property type="component" value="Unassembled WGS sequence"/>
</dbReference>
<dbReference type="PANTHER" id="PTHR11760:SF19">
    <property type="entry name" value="SMALL RIBOSOMAL SUBUNIT PROTEIN US3C"/>
    <property type="match status" value="1"/>
</dbReference>
<dbReference type="SUPFAM" id="SSF54821">
    <property type="entry name" value="Ribosomal protein S3 C-terminal domain"/>
    <property type="match status" value="1"/>
</dbReference>
<protein>
    <recommendedName>
        <fullName evidence="7 8">Small ribosomal subunit protein uS3</fullName>
    </recommendedName>
</protein>
<evidence type="ECO:0000256" key="6">
    <source>
        <dbReference type="ARBA" id="ARBA00024998"/>
    </source>
</evidence>
<dbReference type="InterPro" id="IPR036419">
    <property type="entry name" value="Ribosomal_S3_C_sf"/>
</dbReference>
<evidence type="ECO:0000256" key="8">
    <source>
        <dbReference type="HAMAP-Rule" id="MF_01309"/>
    </source>
</evidence>
<evidence type="ECO:0000313" key="12">
    <source>
        <dbReference type="Proteomes" id="UP000229901"/>
    </source>
</evidence>
<keyword evidence="2 8" id="KW-0699">rRNA-binding</keyword>
<dbReference type="AlphaFoldDB" id="A0A2H0V3P0"/>
<dbReference type="InterPro" id="IPR009019">
    <property type="entry name" value="KH_sf_prok-type"/>
</dbReference>
<dbReference type="PANTHER" id="PTHR11760">
    <property type="entry name" value="30S/40S RIBOSOMAL PROTEIN S3"/>
    <property type="match status" value="1"/>
</dbReference>
<dbReference type="GO" id="GO:0003735">
    <property type="term" value="F:structural constituent of ribosome"/>
    <property type="evidence" value="ECO:0007669"/>
    <property type="project" value="InterPro"/>
</dbReference>
<dbReference type="Pfam" id="PF07650">
    <property type="entry name" value="KH_2"/>
    <property type="match status" value="1"/>
</dbReference>
<dbReference type="EMBL" id="PFAP01000045">
    <property type="protein sequence ID" value="PIR93693.1"/>
    <property type="molecule type" value="Genomic_DNA"/>
</dbReference>
<dbReference type="PROSITE" id="PS50823">
    <property type="entry name" value="KH_TYPE_2"/>
    <property type="match status" value="1"/>
</dbReference>
<sequence length="228" mass="25666">MGKKINPKIFRIKNIVGWSSKWFSESKDFAAKLRQDVKIRDFLEKHLLEAFVSNIVIERSAKDVNVLIYSARPGIIIGKSGVGVEELRKTISRQFIKDKKIKVNITIKEVSKPNVNASLVAQAIKFDIEKRIPYRRAIKQAIQRVERAGAEGIKTIISGRLNGSEIARTEMLVSGKIPLHTIRANIDYAAKVANTTYGVIGVKVWIYKGEVFDKKTTKDENDTAKANQ</sequence>
<keyword evidence="4 8" id="KW-0689">Ribosomal protein</keyword>
<dbReference type="InterPro" id="IPR001351">
    <property type="entry name" value="Ribosomal_uS3_C"/>
</dbReference>
<dbReference type="InterPro" id="IPR005704">
    <property type="entry name" value="Ribosomal_uS3_bac-typ"/>
</dbReference>
<comment type="similarity">
    <text evidence="1 8 9">Belongs to the universal ribosomal protein uS3 family.</text>
</comment>
<evidence type="ECO:0000256" key="7">
    <source>
        <dbReference type="ARBA" id="ARBA00035257"/>
    </source>
</evidence>
<feature type="domain" description="KH type-2" evidence="10">
    <location>
        <begin position="39"/>
        <end position="111"/>
    </location>
</feature>
<keyword evidence="3 8" id="KW-0694">RNA-binding</keyword>
<evidence type="ECO:0000256" key="5">
    <source>
        <dbReference type="ARBA" id="ARBA00023274"/>
    </source>
</evidence>
<dbReference type="Gene3D" id="3.30.1140.32">
    <property type="entry name" value="Ribosomal protein S3, C-terminal domain"/>
    <property type="match status" value="1"/>
</dbReference>
<gene>
    <name evidence="8" type="primary">rpsC</name>
    <name evidence="11" type="ORF">COT97_05470</name>
</gene>
<organism evidence="11 12">
    <name type="scientific">Candidatus Falkowbacteria bacterium CG10_big_fil_rev_8_21_14_0_10_39_11</name>
    <dbReference type="NCBI Taxonomy" id="1974565"/>
    <lineage>
        <taxon>Bacteria</taxon>
        <taxon>Candidatus Falkowiibacteriota</taxon>
    </lineage>
</organism>
<evidence type="ECO:0000256" key="2">
    <source>
        <dbReference type="ARBA" id="ARBA00022730"/>
    </source>
</evidence>